<gene>
    <name evidence="6" type="ORF">IW967_06380</name>
</gene>
<accession>A0ABS0F2I4</accession>
<evidence type="ECO:0000313" key="6">
    <source>
        <dbReference type="EMBL" id="MBF8377498.1"/>
    </source>
</evidence>
<evidence type="ECO:0000256" key="1">
    <source>
        <dbReference type="ARBA" id="ARBA00004141"/>
    </source>
</evidence>
<reference evidence="6 7" key="1">
    <citation type="submission" date="2020-11" db="EMBL/GenBank/DDBJ databases">
        <title>Genomic insight of Alicyclobacillus mali FL 18 reveals a new arsenic-resistant strain, with potential in environmental biotechnology.</title>
        <authorList>
            <person name="Fiorentino G."/>
            <person name="Gallo G."/>
            <person name="Aulitto M."/>
        </authorList>
    </citation>
    <scope>NUCLEOTIDE SEQUENCE [LARGE SCALE GENOMIC DNA]</scope>
    <source>
        <strain evidence="6 7">FL 18</strain>
    </source>
</reference>
<keyword evidence="4 5" id="KW-0472">Membrane</keyword>
<evidence type="ECO:0000256" key="3">
    <source>
        <dbReference type="ARBA" id="ARBA00022989"/>
    </source>
</evidence>
<dbReference type="InterPro" id="IPR002293">
    <property type="entry name" value="AA/rel_permease1"/>
</dbReference>
<proteinExistence type="predicted"/>
<feature type="transmembrane region" description="Helical" evidence="5">
    <location>
        <begin position="12"/>
        <end position="32"/>
    </location>
</feature>
<organism evidence="6 7">
    <name type="scientific">Alicyclobacillus mali</name>
    <name type="common">ex Roth et al. 2021</name>
    <dbReference type="NCBI Taxonomy" id="1123961"/>
    <lineage>
        <taxon>Bacteria</taxon>
        <taxon>Bacillati</taxon>
        <taxon>Bacillota</taxon>
        <taxon>Bacilli</taxon>
        <taxon>Bacillales</taxon>
        <taxon>Alicyclobacillaceae</taxon>
        <taxon>Alicyclobacillus</taxon>
    </lineage>
</organism>
<feature type="transmembrane region" description="Helical" evidence="5">
    <location>
        <begin position="133"/>
        <end position="154"/>
    </location>
</feature>
<keyword evidence="3 5" id="KW-1133">Transmembrane helix</keyword>
<dbReference type="PIRSF" id="PIRSF006060">
    <property type="entry name" value="AA_transporter"/>
    <property type="match status" value="1"/>
</dbReference>
<dbReference type="Pfam" id="PF13520">
    <property type="entry name" value="AA_permease_2"/>
    <property type="match status" value="1"/>
</dbReference>
<feature type="transmembrane region" description="Helical" evidence="5">
    <location>
        <begin position="166"/>
        <end position="185"/>
    </location>
</feature>
<feature type="transmembrane region" description="Helical" evidence="5">
    <location>
        <begin position="86"/>
        <end position="105"/>
    </location>
</feature>
<keyword evidence="7" id="KW-1185">Reference proteome</keyword>
<feature type="transmembrane region" description="Helical" evidence="5">
    <location>
        <begin position="367"/>
        <end position="387"/>
    </location>
</feature>
<feature type="transmembrane region" description="Helical" evidence="5">
    <location>
        <begin position="458"/>
        <end position="475"/>
    </location>
</feature>
<feature type="transmembrane region" description="Helical" evidence="5">
    <location>
        <begin position="44"/>
        <end position="65"/>
    </location>
</feature>
<evidence type="ECO:0000256" key="2">
    <source>
        <dbReference type="ARBA" id="ARBA00022692"/>
    </source>
</evidence>
<feature type="transmembrane region" description="Helical" evidence="5">
    <location>
        <begin position="426"/>
        <end position="446"/>
    </location>
</feature>
<sequence>MMEQGKLRRQLSLMDLTFLGLGAIIGSGWLLGALGGATLAGPSAWIAWVIGAVAVMLIGLVYAELGGALPRAGGIIRYPDYSHGPLVGYLMGFAALIAYSSVAGIEAEAMRQYAQHWWPALGWQNSSGSGPTVLGWFVQVGLLTVFFLINYWSVHVFGKINSVWTFLKFVVPLLTVIVFFGHFHASNFTSHGFAPNGAAGIETAVATGGIVFSYLGFRQAIDFAGEARNPQRNVPISIVLAIAIAAVLYILLQVVFIGAVPSSALAGGWSKLNYTAPFAQLATALGIGWMGVVLYGDAVISPSGTGNIYLSSTARVIFAWAKTKTFFPIFARVSPKTGIPRPALWLSFILAIMWTLPFPTWSKLVGVVSSATVLTYIIGPISAAALRRTARDLHRPFRLPGMGVIAPLAFIVATLIIYWSGFSIDAWLIGLQIVLWAVYVIALRAVVPTDAVPFVQQIKSSLWLVSFYAVLWVMSYLGDKSFGGRGLIPAPWDQIVVVLLAIGAYAWGVASALPYANYEEHDEAEEAATTVAHI</sequence>
<evidence type="ECO:0000256" key="4">
    <source>
        <dbReference type="ARBA" id="ARBA00023136"/>
    </source>
</evidence>
<evidence type="ECO:0000256" key="5">
    <source>
        <dbReference type="SAM" id="Phobius"/>
    </source>
</evidence>
<dbReference type="EMBL" id="JADPKZ010000037">
    <property type="protein sequence ID" value="MBF8377498.1"/>
    <property type="molecule type" value="Genomic_DNA"/>
</dbReference>
<dbReference type="PANTHER" id="PTHR47547:SF1">
    <property type="entry name" value="ASPARTATE-PROTON SYMPORTER"/>
    <property type="match status" value="1"/>
</dbReference>
<feature type="transmembrane region" description="Helical" evidence="5">
    <location>
        <begin position="399"/>
        <end position="420"/>
    </location>
</feature>
<evidence type="ECO:0000313" key="7">
    <source>
        <dbReference type="Proteomes" id="UP000642910"/>
    </source>
</evidence>
<comment type="subcellular location">
    <subcellularLocation>
        <location evidence="1">Membrane</location>
        <topology evidence="1">Multi-pass membrane protein</topology>
    </subcellularLocation>
</comment>
<comment type="caution">
    <text evidence="6">The sequence shown here is derived from an EMBL/GenBank/DDBJ whole genome shotgun (WGS) entry which is preliminary data.</text>
</comment>
<feature type="transmembrane region" description="Helical" evidence="5">
    <location>
        <begin position="238"/>
        <end position="258"/>
    </location>
</feature>
<feature type="transmembrane region" description="Helical" evidence="5">
    <location>
        <begin position="278"/>
        <end position="300"/>
    </location>
</feature>
<protein>
    <submittedName>
        <fullName evidence="6">APC family permease</fullName>
    </submittedName>
</protein>
<dbReference type="PANTHER" id="PTHR47547">
    <property type="match status" value="1"/>
</dbReference>
<name>A0ABS0F2I4_9BACL</name>
<feature type="transmembrane region" description="Helical" evidence="5">
    <location>
        <begin position="342"/>
        <end position="361"/>
    </location>
</feature>
<keyword evidence="2 5" id="KW-0812">Transmembrane</keyword>
<feature type="transmembrane region" description="Helical" evidence="5">
    <location>
        <begin position="197"/>
        <end position="217"/>
    </location>
</feature>
<feature type="transmembrane region" description="Helical" evidence="5">
    <location>
        <begin position="495"/>
        <end position="516"/>
    </location>
</feature>
<dbReference type="InterPro" id="IPR052962">
    <property type="entry name" value="AA_Transporter_AGT"/>
</dbReference>
<dbReference type="Gene3D" id="1.20.1740.10">
    <property type="entry name" value="Amino acid/polyamine transporter I"/>
    <property type="match status" value="1"/>
</dbReference>
<dbReference type="Proteomes" id="UP000642910">
    <property type="component" value="Unassembled WGS sequence"/>
</dbReference>